<organism evidence="3 4">
    <name type="scientific">Cryobacterium arcticum</name>
    <dbReference type="NCBI Taxonomy" id="670052"/>
    <lineage>
        <taxon>Bacteria</taxon>
        <taxon>Bacillati</taxon>
        <taxon>Actinomycetota</taxon>
        <taxon>Actinomycetes</taxon>
        <taxon>Micrococcales</taxon>
        <taxon>Microbacteriaceae</taxon>
        <taxon>Cryobacterium</taxon>
    </lineage>
</organism>
<dbReference type="AlphaFoldDB" id="A0A317ZX51"/>
<feature type="transmembrane region" description="Helical" evidence="2">
    <location>
        <begin position="21"/>
        <end position="40"/>
    </location>
</feature>
<name>A0A317ZX51_9MICO</name>
<reference evidence="3 4" key="1">
    <citation type="submission" date="2018-05" db="EMBL/GenBank/DDBJ databases">
        <title>Genetic diversity of glacier-inhabiting Cryobacterium bacteria in China and description of Cryobacterium mengkeensis sp. nov. and Arthrobacter glacialis sp. nov.</title>
        <authorList>
            <person name="Liu Q."/>
            <person name="Xin Y.-H."/>
        </authorList>
    </citation>
    <scope>NUCLEOTIDE SEQUENCE [LARGE SCALE GENOMIC DNA]</scope>
    <source>
        <strain evidence="3 4">SK-1</strain>
    </source>
</reference>
<evidence type="ECO:0000256" key="2">
    <source>
        <dbReference type="SAM" id="Phobius"/>
    </source>
</evidence>
<gene>
    <name evidence="3" type="ORF">CTB96_02930</name>
</gene>
<keyword evidence="2" id="KW-0472">Membrane</keyword>
<feature type="region of interest" description="Disordered" evidence="1">
    <location>
        <begin position="252"/>
        <end position="307"/>
    </location>
</feature>
<dbReference type="EMBL" id="QHLY01000005">
    <property type="protein sequence ID" value="PXA71889.1"/>
    <property type="molecule type" value="Genomic_DNA"/>
</dbReference>
<keyword evidence="2" id="KW-1133">Transmembrane helix</keyword>
<comment type="caution">
    <text evidence="3">The sequence shown here is derived from an EMBL/GenBank/DDBJ whole genome shotgun (WGS) entry which is preliminary data.</text>
</comment>
<evidence type="ECO:0000313" key="4">
    <source>
        <dbReference type="Proteomes" id="UP000246722"/>
    </source>
</evidence>
<keyword evidence="4" id="KW-1185">Reference proteome</keyword>
<sequence length="307" mass="33296">MRDVSVSSAAARRIRSFSVWIWVWGAVVLSIGAFTTYLNVGIGDAGFGILGEGDNPWEMAEPPILEPTGTTYSGDGSGLISIPLDEHNQQPLIVHLVTGEYVDLFITDVEDLGRPVDDRGWPDSVAYMYDPGDEALILPPDAELELWVRSDAAWEFTLQNEEVTEIADGFASGKGDGFLVYRGDAVSARFVHKGEGIFFVTVQMAGERSDQPIIENGNVDERLSWNPTNDVYFSIESDDDRGAWTVDIDELAASTPTEPDPTLTGSPAPLEDPSSTPEPAALTPATRSATPASRTTARRHPRGTTPR</sequence>
<feature type="compositionally biased region" description="Low complexity" evidence="1">
    <location>
        <begin position="279"/>
        <end position="295"/>
    </location>
</feature>
<proteinExistence type="predicted"/>
<keyword evidence="2" id="KW-0812">Transmembrane</keyword>
<evidence type="ECO:0000256" key="1">
    <source>
        <dbReference type="SAM" id="MobiDB-lite"/>
    </source>
</evidence>
<protein>
    <submittedName>
        <fullName evidence="3">Uncharacterized protein</fullName>
    </submittedName>
</protein>
<accession>A0A317ZX51</accession>
<dbReference type="Proteomes" id="UP000246722">
    <property type="component" value="Unassembled WGS sequence"/>
</dbReference>
<feature type="compositionally biased region" description="Basic residues" evidence="1">
    <location>
        <begin position="296"/>
        <end position="307"/>
    </location>
</feature>
<evidence type="ECO:0000313" key="3">
    <source>
        <dbReference type="EMBL" id="PXA71889.1"/>
    </source>
</evidence>